<dbReference type="InterPro" id="IPR006094">
    <property type="entry name" value="Oxid_FAD_bind_N"/>
</dbReference>
<organism evidence="7 8">
    <name type="scientific">Nocardioides panacihumi</name>
    <dbReference type="NCBI Taxonomy" id="400774"/>
    <lineage>
        <taxon>Bacteria</taxon>
        <taxon>Bacillati</taxon>
        <taxon>Actinomycetota</taxon>
        <taxon>Actinomycetes</taxon>
        <taxon>Propionibacteriales</taxon>
        <taxon>Nocardioidaceae</taxon>
        <taxon>Nocardioides</taxon>
    </lineage>
</organism>
<name>A0ABP5CGT0_9ACTN</name>
<evidence type="ECO:0000313" key="7">
    <source>
        <dbReference type="EMBL" id="GAA1963827.1"/>
    </source>
</evidence>
<dbReference type="Gene3D" id="3.40.462.20">
    <property type="match status" value="1"/>
</dbReference>
<dbReference type="Gene3D" id="3.30.465.10">
    <property type="match status" value="1"/>
</dbReference>
<feature type="domain" description="FAD-binding PCMH-type" evidence="6">
    <location>
        <begin position="41"/>
        <end position="211"/>
    </location>
</feature>
<comment type="caution">
    <text evidence="7">The sequence shown here is derived from an EMBL/GenBank/DDBJ whole genome shotgun (WGS) entry which is preliminary data.</text>
</comment>
<dbReference type="InterPro" id="IPR016167">
    <property type="entry name" value="FAD-bd_PCMH_sub1"/>
</dbReference>
<protein>
    <submittedName>
        <fullName evidence="7">FAD-binding oxidoreductase</fullName>
    </submittedName>
</protein>
<dbReference type="InterPro" id="IPR016169">
    <property type="entry name" value="FAD-bd_PCMH_sub2"/>
</dbReference>
<dbReference type="SUPFAM" id="SSF55103">
    <property type="entry name" value="FAD-linked oxidases, C-terminal domain"/>
    <property type="match status" value="1"/>
</dbReference>
<comment type="similarity">
    <text evidence="2">Belongs to the oxygen-dependent FAD-linked oxidoreductase family.</text>
</comment>
<keyword evidence="3" id="KW-0285">Flavoprotein</keyword>
<evidence type="ECO:0000256" key="1">
    <source>
        <dbReference type="ARBA" id="ARBA00001974"/>
    </source>
</evidence>
<dbReference type="SUPFAM" id="SSF56176">
    <property type="entry name" value="FAD-binding/transporter-associated domain-like"/>
    <property type="match status" value="1"/>
</dbReference>
<evidence type="ECO:0000256" key="3">
    <source>
        <dbReference type="ARBA" id="ARBA00022630"/>
    </source>
</evidence>
<dbReference type="InterPro" id="IPR016166">
    <property type="entry name" value="FAD-bd_PCMH"/>
</dbReference>
<evidence type="ECO:0000256" key="5">
    <source>
        <dbReference type="ARBA" id="ARBA00023002"/>
    </source>
</evidence>
<reference evidence="8" key="1">
    <citation type="journal article" date="2019" name="Int. J. Syst. Evol. Microbiol.">
        <title>The Global Catalogue of Microorganisms (GCM) 10K type strain sequencing project: providing services to taxonomists for standard genome sequencing and annotation.</title>
        <authorList>
            <consortium name="The Broad Institute Genomics Platform"/>
            <consortium name="The Broad Institute Genome Sequencing Center for Infectious Disease"/>
            <person name="Wu L."/>
            <person name="Ma J."/>
        </authorList>
    </citation>
    <scope>NUCLEOTIDE SEQUENCE [LARGE SCALE GENOMIC DNA]</scope>
    <source>
        <strain evidence="8">JCM 15309</strain>
    </source>
</reference>
<proteinExistence type="inferred from homology"/>
<dbReference type="Gene3D" id="3.30.43.10">
    <property type="entry name" value="Uridine Diphospho-n-acetylenolpyruvylglucosamine Reductase, domain 2"/>
    <property type="match status" value="1"/>
</dbReference>
<dbReference type="InterPro" id="IPR012951">
    <property type="entry name" value="BBE"/>
</dbReference>
<dbReference type="PANTHER" id="PTHR42973:SF39">
    <property type="entry name" value="FAD-BINDING PCMH-TYPE DOMAIN-CONTAINING PROTEIN"/>
    <property type="match status" value="1"/>
</dbReference>
<dbReference type="Pfam" id="PF01565">
    <property type="entry name" value="FAD_binding_4"/>
    <property type="match status" value="1"/>
</dbReference>
<dbReference type="EMBL" id="BAAAPB010000002">
    <property type="protein sequence ID" value="GAA1963827.1"/>
    <property type="molecule type" value="Genomic_DNA"/>
</dbReference>
<dbReference type="Pfam" id="PF08031">
    <property type="entry name" value="BBE"/>
    <property type="match status" value="1"/>
</dbReference>
<dbReference type="PROSITE" id="PS51387">
    <property type="entry name" value="FAD_PCMH"/>
    <property type="match status" value="1"/>
</dbReference>
<evidence type="ECO:0000256" key="2">
    <source>
        <dbReference type="ARBA" id="ARBA00005466"/>
    </source>
</evidence>
<dbReference type="InterPro" id="IPR016164">
    <property type="entry name" value="FAD-linked_Oxase-like_C"/>
</dbReference>
<dbReference type="InterPro" id="IPR050416">
    <property type="entry name" value="FAD-linked_Oxidoreductase"/>
</dbReference>
<keyword evidence="5" id="KW-0560">Oxidoreductase</keyword>
<evidence type="ECO:0000256" key="4">
    <source>
        <dbReference type="ARBA" id="ARBA00022827"/>
    </source>
</evidence>
<comment type="cofactor">
    <cofactor evidence="1">
        <name>FAD</name>
        <dbReference type="ChEBI" id="CHEBI:57692"/>
    </cofactor>
</comment>
<evidence type="ECO:0000313" key="8">
    <source>
        <dbReference type="Proteomes" id="UP001500571"/>
    </source>
</evidence>
<dbReference type="Proteomes" id="UP001500571">
    <property type="component" value="Unassembled WGS sequence"/>
</dbReference>
<evidence type="ECO:0000259" key="6">
    <source>
        <dbReference type="PROSITE" id="PS51387"/>
    </source>
</evidence>
<dbReference type="InterPro" id="IPR036318">
    <property type="entry name" value="FAD-bd_PCMH-like_sf"/>
</dbReference>
<gene>
    <name evidence="7" type="ORF">GCM10009798_24910</name>
</gene>
<keyword evidence="8" id="KW-1185">Reference proteome</keyword>
<dbReference type="PANTHER" id="PTHR42973">
    <property type="entry name" value="BINDING OXIDOREDUCTASE, PUTATIVE (AFU_ORTHOLOGUE AFUA_1G17690)-RELATED"/>
    <property type="match status" value="1"/>
</dbReference>
<accession>A0ABP5CGT0</accession>
<keyword evidence="4" id="KW-0274">FAD</keyword>
<sequence>MVAMTETSLPVLELDPSFKGATIRPGDADYETARAVYNGSIDRNPAVIVRPTGVADIADAVNYARDARLPLTVRCGGHAVAGTSANEAGVLIDLSGMKGTDVNPSRGTAIAQGGVLWGEYDRDTTLRGVATPGGRVTTTGVGGFTLGGGYGWLSPKYGLTCDNLVAADVVTADGRLVHVSEDEHPDLLWALRGAGANFGVVANYELKVHPLPPLLLAGMLVIPNGEGAGDVAKAYRDALEAAPEEVVAAMATILAPPADFVPPEMVGVPVLGLVLAYVGPPEAAVEALAPFREIAAGGMDLIQPMPYTALQAMLDGFAPRGWLNYHRGLHLQGLSDETLDRFLAVGAEIHSPMTQGILFRHGGAVARVPEDSTAASHRDAAYMAHPIACWATPAETDYEMEWVGRFSDAFAADTTGGVYLNFEPGTSQADVHAGFGPEKYAKLAQLKATWDPGNLFRSNHNIEPAGG</sequence>